<keyword evidence="7" id="KW-0032">Aminotransferase</keyword>
<evidence type="ECO:0000313" key="8">
    <source>
        <dbReference type="Proteomes" id="UP000316541"/>
    </source>
</evidence>
<dbReference type="AlphaFoldDB" id="A0A544YKA5"/>
<protein>
    <submittedName>
        <fullName evidence="7">PLP-dependent aminotransferase family protein</fullName>
    </submittedName>
</protein>
<name>A0A544YKA5_9ACTN</name>
<evidence type="ECO:0000256" key="1">
    <source>
        <dbReference type="ARBA" id="ARBA00005384"/>
    </source>
</evidence>
<dbReference type="PROSITE" id="PS50949">
    <property type="entry name" value="HTH_GNTR"/>
    <property type="match status" value="1"/>
</dbReference>
<evidence type="ECO:0000256" key="4">
    <source>
        <dbReference type="ARBA" id="ARBA00023125"/>
    </source>
</evidence>
<dbReference type="GO" id="GO:0003700">
    <property type="term" value="F:DNA-binding transcription factor activity"/>
    <property type="evidence" value="ECO:0007669"/>
    <property type="project" value="InterPro"/>
</dbReference>
<dbReference type="Pfam" id="PF00155">
    <property type="entry name" value="Aminotran_1_2"/>
    <property type="match status" value="1"/>
</dbReference>
<dbReference type="GO" id="GO:0008483">
    <property type="term" value="F:transaminase activity"/>
    <property type="evidence" value="ECO:0007669"/>
    <property type="project" value="UniProtKB-KW"/>
</dbReference>
<evidence type="ECO:0000256" key="5">
    <source>
        <dbReference type="ARBA" id="ARBA00023163"/>
    </source>
</evidence>
<dbReference type="CDD" id="cd07377">
    <property type="entry name" value="WHTH_GntR"/>
    <property type="match status" value="1"/>
</dbReference>
<organism evidence="7 8">
    <name type="scientific">Microbispora hainanensis</name>
    <dbReference type="NCBI Taxonomy" id="568844"/>
    <lineage>
        <taxon>Bacteria</taxon>
        <taxon>Bacillati</taxon>
        <taxon>Actinomycetota</taxon>
        <taxon>Actinomycetes</taxon>
        <taxon>Streptosporangiales</taxon>
        <taxon>Streptosporangiaceae</taxon>
        <taxon>Microbispora</taxon>
    </lineage>
</organism>
<dbReference type="GO" id="GO:0003677">
    <property type="term" value="F:DNA binding"/>
    <property type="evidence" value="ECO:0007669"/>
    <property type="project" value="UniProtKB-KW"/>
</dbReference>
<keyword evidence="2" id="KW-0663">Pyridoxal phosphate</keyword>
<evidence type="ECO:0000259" key="6">
    <source>
        <dbReference type="PROSITE" id="PS50949"/>
    </source>
</evidence>
<proteinExistence type="inferred from homology"/>
<evidence type="ECO:0000256" key="2">
    <source>
        <dbReference type="ARBA" id="ARBA00022898"/>
    </source>
</evidence>
<dbReference type="PRINTS" id="PR00035">
    <property type="entry name" value="HTHGNTR"/>
</dbReference>
<dbReference type="EMBL" id="VIRM01000049">
    <property type="protein sequence ID" value="TQS17215.1"/>
    <property type="molecule type" value="Genomic_DNA"/>
</dbReference>
<dbReference type="InterPro" id="IPR004839">
    <property type="entry name" value="Aminotransferase_I/II_large"/>
</dbReference>
<dbReference type="Proteomes" id="UP000316541">
    <property type="component" value="Unassembled WGS sequence"/>
</dbReference>
<keyword evidence="5" id="KW-0804">Transcription</keyword>
<dbReference type="PANTHER" id="PTHR46577:SF1">
    <property type="entry name" value="HTH-TYPE TRANSCRIPTIONAL REGULATORY PROTEIN GABR"/>
    <property type="match status" value="1"/>
</dbReference>
<dbReference type="InterPro" id="IPR015421">
    <property type="entry name" value="PyrdxlP-dep_Trfase_major"/>
</dbReference>
<gene>
    <name evidence="7" type="ORF">FLX08_30815</name>
</gene>
<dbReference type="Gene3D" id="1.10.10.10">
    <property type="entry name" value="Winged helix-like DNA-binding domain superfamily/Winged helix DNA-binding domain"/>
    <property type="match status" value="1"/>
</dbReference>
<keyword evidence="3" id="KW-0805">Transcription regulation</keyword>
<dbReference type="PANTHER" id="PTHR46577">
    <property type="entry name" value="HTH-TYPE TRANSCRIPTIONAL REGULATORY PROTEIN GABR"/>
    <property type="match status" value="1"/>
</dbReference>
<dbReference type="SMART" id="SM00345">
    <property type="entry name" value="HTH_GNTR"/>
    <property type="match status" value="1"/>
</dbReference>
<reference evidence="7 8" key="1">
    <citation type="submission" date="2019-07" db="EMBL/GenBank/DDBJ databases">
        <title>Microbispora hainanensis DSM 45428.</title>
        <authorList>
            <person name="Thawai C."/>
        </authorList>
    </citation>
    <scope>NUCLEOTIDE SEQUENCE [LARGE SCALE GENOMIC DNA]</scope>
    <source>
        <strain evidence="7 8">DSM 45428</strain>
    </source>
</reference>
<dbReference type="GO" id="GO:0030170">
    <property type="term" value="F:pyridoxal phosphate binding"/>
    <property type="evidence" value="ECO:0007669"/>
    <property type="project" value="InterPro"/>
</dbReference>
<keyword evidence="4" id="KW-0238">DNA-binding</keyword>
<sequence>MGRLRTDSGPAEDLLIELDRDAGVPLHRQIEASIRASIRAGRLRAGASLPPSRTLAAGLGVSRGVVVEAYQQLVAEGYLASRSGGYTQVAVSMPPAAAGAAVSGAATSDSVASTAQPAARGAGFRIDFGYGRTDVSQFPRAAWLRSVRTVLTTTPNDRFVYLDGRGVPELRQALCDYLNRVRGTLADPGNVVVCNGYGQGISLLIQVLARRGARRIAMEDPSSDDDARVLAAAAGLDVVGIPVGPDGVRVDALDLVDADALVLTPSHQWPTGGVLPAAARAEVIRWARRRGAIVIEDDYDAEYRYDRSPVGAMQGLAPEHVVYCGTASKTLAPGLRLGWMVVPAHLVADVAAAKLLADRGSSVIDQLTFADFLGRGEFDRHLRRMRPVYRRRRDALLEALRTHLPDLRPAGIAAGQHVVAWLPPGLDEAAVVAAAARHGLAIQGVGRFRIAAAGPGGLIFGYAILGESAIAEGVALLAAAIRDVRGS</sequence>
<dbReference type="CDD" id="cd00609">
    <property type="entry name" value="AAT_like"/>
    <property type="match status" value="1"/>
</dbReference>
<dbReference type="SUPFAM" id="SSF46785">
    <property type="entry name" value="Winged helix' DNA-binding domain"/>
    <property type="match status" value="1"/>
</dbReference>
<dbReference type="Pfam" id="PF00392">
    <property type="entry name" value="GntR"/>
    <property type="match status" value="1"/>
</dbReference>
<dbReference type="Gene3D" id="3.40.640.10">
    <property type="entry name" value="Type I PLP-dependent aspartate aminotransferase-like (Major domain)"/>
    <property type="match status" value="1"/>
</dbReference>
<dbReference type="SUPFAM" id="SSF53383">
    <property type="entry name" value="PLP-dependent transferases"/>
    <property type="match status" value="1"/>
</dbReference>
<dbReference type="InterPro" id="IPR000524">
    <property type="entry name" value="Tscrpt_reg_HTH_GntR"/>
</dbReference>
<dbReference type="InterPro" id="IPR036390">
    <property type="entry name" value="WH_DNA-bd_sf"/>
</dbReference>
<dbReference type="InterPro" id="IPR036388">
    <property type="entry name" value="WH-like_DNA-bd_sf"/>
</dbReference>
<evidence type="ECO:0000256" key="3">
    <source>
        <dbReference type="ARBA" id="ARBA00023015"/>
    </source>
</evidence>
<accession>A0A544YKA5</accession>
<dbReference type="InterPro" id="IPR015424">
    <property type="entry name" value="PyrdxlP-dep_Trfase"/>
</dbReference>
<comment type="similarity">
    <text evidence="1">In the C-terminal section; belongs to the class-I pyridoxal-phosphate-dependent aminotransferase family.</text>
</comment>
<comment type="caution">
    <text evidence="7">The sequence shown here is derived from an EMBL/GenBank/DDBJ whole genome shotgun (WGS) entry which is preliminary data.</text>
</comment>
<keyword evidence="7" id="KW-0808">Transferase</keyword>
<dbReference type="InterPro" id="IPR051446">
    <property type="entry name" value="HTH_trans_reg/aminotransferase"/>
</dbReference>
<feature type="domain" description="HTH gntR-type" evidence="6">
    <location>
        <begin position="24"/>
        <end position="92"/>
    </location>
</feature>
<evidence type="ECO:0000313" key="7">
    <source>
        <dbReference type="EMBL" id="TQS17215.1"/>
    </source>
</evidence>